<protein>
    <recommendedName>
        <fullName evidence="12">C2H2-type domain-containing protein</fullName>
    </recommendedName>
</protein>
<dbReference type="InterPro" id="IPR036236">
    <property type="entry name" value="Znf_C2H2_sf"/>
</dbReference>
<evidence type="ECO:0000256" key="7">
    <source>
        <dbReference type="ARBA" id="ARBA00023015"/>
    </source>
</evidence>
<evidence type="ECO:0000256" key="10">
    <source>
        <dbReference type="ARBA" id="ARBA00023242"/>
    </source>
</evidence>
<evidence type="ECO:0000256" key="11">
    <source>
        <dbReference type="PROSITE-ProRule" id="PRU00042"/>
    </source>
</evidence>
<proteinExistence type="inferred from homology"/>
<evidence type="ECO:0000256" key="5">
    <source>
        <dbReference type="ARBA" id="ARBA00022771"/>
    </source>
</evidence>
<evidence type="ECO:0000313" key="13">
    <source>
        <dbReference type="EMBL" id="CAL4156105.1"/>
    </source>
</evidence>
<dbReference type="GO" id="GO:0000978">
    <property type="term" value="F:RNA polymerase II cis-regulatory region sequence-specific DNA binding"/>
    <property type="evidence" value="ECO:0007669"/>
    <property type="project" value="TreeGrafter"/>
</dbReference>
<evidence type="ECO:0000313" key="14">
    <source>
        <dbReference type="Proteomes" id="UP001497623"/>
    </source>
</evidence>
<evidence type="ECO:0000256" key="9">
    <source>
        <dbReference type="ARBA" id="ARBA00023163"/>
    </source>
</evidence>
<name>A0AAV2S390_MEGNR</name>
<keyword evidence="14" id="KW-1185">Reference proteome</keyword>
<dbReference type="SMART" id="SM00355">
    <property type="entry name" value="ZnF_C2H2"/>
    <property type="match status" value="2"/>
</dbReference>
<dbReference type="PROSITE" id="PS50157">
    <property type="entry name" value="ZINC_FINGER_C2H2_2"/>
    <property type="match status" value="1"/>
</dbReference>
<dbReference type="InterPro" id="IPR013087">
    <property type="entry name" value="Znf_C2H2_type"/>
</dbReference>
<keyword evidence="8" id="KW-0238">DNA-binding</keyword>
<feature type="non-terminal residue" evidence="13">
    <location>
        <position position="155"/>
    </location>
</feature>
<comment type="caution">
    <text evidence="13">The sequence shown here is derived from an EMBL/GenBank/DDBJ whole genome shotgun (WGS) entry which is preliminary data.</text>
</comment>
<gene>
    <name evidence="13" type="ORF">MNOR_LOCUS31668</name>
</gene>
<feature type="domain" description="C2H2-type" evidence="12">
    <location>
        <begin position="108"/>
        <end position="135"/>
    </location>
</feature>
<keyword evidence="6" id="KW-0862">Zinc</keyword>
<evidence type="ECO:0000259" key="12">
    <source>
        <dbReference type="PROSITE" id="PS50157"/>
    </source>
</evidence>
<comment type="similarity">
    <text evidence="2">Belongs to the krueppel C2H2-type zinc-finger protein family.</text>
</comment>
<reference evidence="13 14" key="1">
    <citation type="submission" date="2024-05" db="EMBL/GenBank/DDBJ databases">
        <authorList>
            <person name="Wallberg A."/>
        </authorList>
    </citation>
    <scope>NUCLEOTIDE SEQUENCE [LARGE SCALE GENOMIC DNA]</scope>
</reference>
<dbReference type="Proteomes" id="UP001497623">
    <property type="component" value="Unassembled WGS sequence"/>
</dbReference>
<evidence type="ECO:0000256" key="3">
    <source>
        <dbReference type="ARBA" id="ARBA00022723"/>
    </source>
</evidence>
<evidence type="ECO:0000256" key="1">
    <source>
        <dbReference type="ARBA" id="ARBA00004123"/>
    </source>
</evidence>
<dbReference type="GO" id="GO:0008270">
    <property type="term" value="F:zinc ion binding"/>
    <property type="evidence" value="ECO:0007669"/>
    <property type="project" value="UniProtKB-KW"/>
</dbReference>
<dbReference type="PANTHER" id="PTHR24393">
    <property type="entry name" value="ZINC FINGER PROTEIN"/>
    <property type="match status" value="1"/>
</dbReference>
<evidence type="ECO:0000256" key="6">
    <source>
        <dbReference type="ARBA" id="ARBA00022833"/>
    </source>
</evidence>
<evidence type="ECO:0000256" key="4">
    <source>
        <dbReference type="ARBA" id="ARBA00022737"/>
    </source>
</evidence>
<keyword evidence="9" id="KW-0804">Transcription</keyword>
<evidence type="ECO:0000256" key="2">
    <source>
        <dbReference type="ARBA" id="ARBA00006991"/>
    </source>
</evidence>
<sequence>MISENSNIDNLREPIIEIKEEDINNENNDTDNLNDPQVEMKEELINCKNSASQSCKVCTKKDTLINSPVKVHLENCLYYCSQKGTLKNHVGTHIMKQIFRTHTRRWKYKCNQCNKEFLSNRNLLDHIRFHTGERLMNHVKTHGGGRSYKCSNCDK</sequence>
<keyword evidence="4" id="KW-0677">Repeat</keyword>
<keyword evidence="5 11" id="KW-0863">Zinc-finger</keyword>
<dbReference type="Gene3D" id="3.30.160.60">
    <property type="entry name" value="Classic Zinc Finger"/>
    <property type="match status" value="1"/>
</dbReference>
<dbReference type="GO" id="GO:0005634">
    <property type="term" value="C:nucleus"/>
    <property type="evidence" value="ECO:0007669"/>
    <property type="project" value="UniProtKB-SubCell"/>
</dbReference>
<keyword evidence="3" id="KW-0479">Metal-binding</keyword>
<dbReference type="EMBL" id="CAXKWB010041310">
    <property type="protein sequence ID" value="CAL4156105.1"/>
    <property type="molecule type" value="Genomic_DNA"/>
</dbReference>
<keyword evidence="10" id="KW-0539">Nucleus</keyword>
<dbReference type="PANTHER" id="PTHR24393:SF15">
    <property type="entry name" value="IP01243P-RELATED"/>
    <property type="match status" value="1"/>
</dbReference>
<dbReference type="FunFam" id="3.30.160.60:FF:002343">
    <property type="entry name" value="Zinc finger protein 33A"/>
    <property type="match status" value="1"/>
</dbReference>
<comment type="subcellular location">
    <subcellularLocation>
        <location evidence="1">Nucleus</location>
    </subcellularLocation>
</comment>
<dbReference type="AlphaFoldDB" id="A0AAV2S390"/>
<accession>A0AAV2S390</accession>
<keyword evidence="7" id="KW-0805">Transcription regulation</keyword>
<organism evidence="13 14">
    <name type="scientific">Meganyctiphanes norvegica</name>
    <name type="common">Northern krill</name>
    <name type="synonym">Thysanopoda norvegica</name>
    <dbReference type="NCBI Taxonomy" id="48144"/>
    <lineage>
        <taxon>Eukaryota</taxon>
        <taxon>Metazoa</taxon>
        <taxon>Ecdysozoa</taxon>
        <taxon>Arthropoda</taxon>
        <taxon>Crustacea</taxon>
        <taxon>Multicrustacea</taxon>
        <taxon>Malacostraca</taxon>
        <taxon>Eumalacostraca</taxon>
        <taxon>Eucarida</taxon>
        <taxon>Euphausiacea</taxon>
        <taxon>Euphausiidae</taxon>
        <taxon>Meganyctiphanes</taxon>
    </lineage>
</organism>
<dbReference type="SUPFAM" id="SSF57667">
    <property type="entry name" value="beta-beta-alpha zinc fingers"/>
    <property type="match status" value="1"/>
</dbReference>
<dbReference type="PROSITE" id="PS00028">
    <property type="entry name" value="ZINC_FINGER_C2H2_1"/>
    <property type="match status" value="1"/>
</dbReference>
<dbReference type="GO" id="GO:0001228">
    <property type="term" value="F:DNA-binding transcription activator activity, RNA polymerase II-specific"/>
    <property type="evidence" value="ECO:0007669"/>
    <property type="project" value="TreeGrafter"/>
</dbReference>
<evidence type="ECO:0000256" key="8">
    <source>
        <dbReference type="ARBA" id="ARBA00023125"/>
    </source>
</evidence>